<feature type="transmembrane region" description="Helical" evidence="1">
    <location>
        <begin position="14"/>
        <end position="34"/>
    </location>
</feature>
<dbReference type="InterPro" id="IPR012902">
    <property type="entry name" value="N_methyl_site"/>
</dbReference>
<sequence>MKNRLKGVTLVETMLYIALFAIIMVIVLNFMLSTQEATLRTNRRANIHQTTEFVVQHINYSFEKAISINSTNSTFGNNQGTLELVFTEGNKQYQVLNSRLYFDGVPITPPNMSVITFSLDPIYKDTETIIGIRTSVLIHLNDDADISDTINLLSILR</sequence>
<reference evidence="2 3" key="1">
    <citation type="journal article" date="2015" name="Nature">
        <title>rRNA introns, odd ribosomes, and small enigmatic genomes across a large radiation of phyla.</title>
        <authorList>
            <person name="Brown C.T."/>
            <person name="Hug L.A."/>
            <person name="Thomas B.C."/>
            <person name="Sharon I."/>
            <person name="Castelle C.J."/>
            <person name="Singh A."/>
            <person name="Wilkins M.J."/>
            <person name="Williams K.H."/>
            <person name="Banfield J.F."/>
        </authorList>
    </citation>
    <scope>NUCLEOTIDE SEQUENCE [LARGE SCALE GENOMIC DNA]</scope>
</reference>
<dbReference type="InterPro" id="IPR045584">
    <property type="entry name" value="Pilin-like"/>
</dbReference>
<keyword evidence="1" id="KW-0812">Transmembrane</keyword>
<gene>
    <name evidence="2" type="ORF">UR47_C0002G0059</name>
</gene>
<evidence type="ECO:0000256" key="1">
    <source>
        <dbReference type="SAM" id="Phobius"/>
    </source>
</evidence>
<comment type="caution">
    <text evidence="2">The sequence shown here is derived from an EMBL/GenBank/DDBJ whole genome shotgun (WGS) entry which is preliminary data.</text>
</comment>
<evidence type="ECO:0000313" key="3">
    <source>
        <dbReference type="Proteomes" id="UP000034488"/>
    </source>
</evidence>
<proteinExistence type="predicted"/>
<keyword evidence="1" id="KW-1133">Transmembrane helix</keyword>
<dbReference type="AlphaFoldDB" id="A0A0G0DIY8"/>
<dbReference type="SUPFAM" id="SSF54523">
    <property type="entry name" value="Pili subunits"/>
    <property type="match status" value="1"/>
</dbReference>
<dbReference type="Proteomes" id="UP000034488">
    <property type="component" value="Unassembled WGS sequence"/>
</dbReference>
<accession>A0A0G0DIY8</accession>
<dbReference type="Pfam" id="PF07963">
    <property type="entry name" value="N_methyl"/>
    <property type="match status" value="1"/>
</dbReference>
<protein>
    <submittedName>
        <fullName evidence="2">Uncharacterized protein</fullName>
    </submittedName>
</protein>
<keyword evidence="1" id="KW-0472">Membrane</keyword>
<name>A0A0G0DIY8_9BACT</name>
<dbReference type="EMBL" id="LBPI01000002">
    <property type="protein sequence ID" value="KKP55342.1"/>
    <property type="molecule type" value="Genomic_DNA"/>
</dbReference>
<organism evidence="2 3">
    <name type="scientific">candidate division WS6 bacterium GW2011_GWB1_33_6</name>
    <dbReference type="NCBI Taxonomy" id="1619088"/>
    <lineage>
        <taxon>Bacteria</taxon>
        <taxon>Candidatus Dojkabacteria</taxon>
    </lineage>
</organism>
<evidence type="ECO:0000313" key="2">
    <source>
        <dbReference type="EMBL" id="KKP55342.1"/>
    </source>
</evidence>